<keyword evidence="3" id="KW-0032">Aminotransferase</keyword>
<evidence type="ECO:0000256" key="4">
    <source>
        <dbReference type="ARBA" id="ARBA00022679"/>
    </source>
</evidence>
<gene>
    <name evidence="6" type="ORF">RC54_12355</name>
</gene>
<dbReference type="InterPro" id="IPR015421">
    <property type="entry name" value="PyrdxlP-dep_Trfase_major"/>
</dbReference>
<keyword evidence="5" id="KW-0663">Pyridoxal phosphate</keyword>
<evidence type="ECO:0000313" key="6">
    <source>
        <dbReference type="EMBL" id="AYR24566.1"/>
    </source>
</evidence>
<sequence length="133" mass="14103">MRPNFHRLAVEDIEGRVFIDCLAGAGTLALGHNHPAVIEAIVPLLHEGAALHTLDLTTPVKDRFMQDLLEILPPEFARQARIQFCGPTGADAIEAALKLVKSATGGGTVLAFQGAYHGMTQGGAAAGQRRPRT</sequence>
<reference evidence="6 7" key="1">
    <citation type="submission" date="2017-11" db="EMBL/GenBank/DDBJ databases">
        <title>Complete genome sequence of Herbaspirillum rubrisubalbicans DSM 11543.</title>
        <authorList>
            <person name="Chen M."/>
            <person name="An Q."/>
        </authorList>
    </citation>
    <scope>NUCLEOTIDE SEQUENCE [LARGE SCALE GENOMIC DNA]</scope>
    <source>
        <strain evidence="6 7">DSM 11543</strain>
    </source>
</reference>
<dbReference type="Gene3D" id="3.40.640.10">
    <property type="entry name" value="Type I PLP-dependent aspartate aminotransferase-like (Major domain)"/>
    <property type="match status" value="1"/>
</dbReference>
<dbReference type="PANTHER" id="PTHR43552">
    <property type="entry name" value="DIAMINOBUTYRATE--2-OXOGLUTARATE AMINOTRANSFERASE"/>
    <property type="match status" value="1"/>
</dbReference>
<name>A0AAD0U951_9BURK</name>
<dbReference type="InterPro" id="IPR005814">
    <property type="entry name" value="Aminotrans_3"/>
</dbReference>
<dbReference type="Pfam" id="PF00202">
    <property type="entry name" value="Aminotran_3"/>
    <property type="match status" value="1"/>
</dbReference>
<dbReference type="GO" id="GO:0030170">
    <property type="term" value="F:pyridoxal phosphate binding"/>
    <property type="evidence" value="ECO:0007669"/>
    <property type="project" value="InterPro"/>
</dbReference>
<dbReference type="InterPro" id="IPR015422">
    <property type="entry name" value="PyrdxlP-dep_Trfase_small"/>
</dbReference>
<accession>A0AAD0U951</accession>
<proteinExistence type="inferred from homology"/>
<dbReference type="GO" id="GO:0008483">
    <property type="term" value="F:transaminase activity"/>
    <property type="evidence" value="ECO:0007669"/>
    <property type="project" value="UniProtKB-KW"/>
</dbReference>
<evidence type="ECO:0000313" key="7">
    <source>
        <dbReference type="Proteomes" id="UP000269199"/>
    </source>
</evidence>
<evidence type="ECO:0000256" key="3">
    <source>
        <dbReference type="ARBA" id="ARBA00022576"/>
    </source>
</evidence>
<dbReference type="InterPro" id="IPR004637">
    <property type="entry name" value="Dat"/>
</dbReference>
<comment type="similarity">
    <text evidence="2">Belongs to the class-III pyridoxal-phosphate-dependent aminotransferase family.</text>
</comment>
<dbReference type="AlphaFoldDB" id="A0AAD0U951"/>
<dbReference type="EMBL" id="CP024996">
    <property type="protein sequence ID" value="AYR24566.1"/>
    <property type="molecule type" value="Genomic_DNA"/>
</dbReference>
<organism evidence="6 7">
    <name type="scientific">Herbaspirillum rubrisubalbicans</name>
    <dbReference type="NCBI Taxonomy" id="80842"/>
    <lineage>
        <taxon>Bacteria</taxon>
        <taxon>Pseudomonadati</taxon>
        <taxon>Pseudomonadota</taxon>
        <taxon>Betaproteobacteria</taxon>
        <taxon>Burkholderiales</taxon>
        <taxon>Oxalobacteraceae</taxon>
        <taxon>Herbaspirillum</taxon>
    </lineage>
</organism>
<keyword evidence="4" id="KW-0808">Transferase</keyword>
<dbReference type="InterPro" id="IPR015424">
    <property type="entry name" value="PyrdxlP-dep_Trfase"/>
</dbReference>
<evidence type="ECO:0000256" key="2">
    <source>
        <dbReference type="ARBA" id="ARBA00008954"/>
    </source>
</evidence>
<dbReference type="SUPFAM" id="SSF53383">
    <property type="entry name" value="PLP-dependent transferases"/>
    <property type="match status" value="1"/>
</dbReference>
<dbReference type="Proteomes" id="UP000269199">
    <property type="component" value="Chromosome"/>
</dbReference>
<evidence type="ECO:0008006" key="8">
    <source>
        <dbReference type="Google" id="ProtNLM"/>
    </source>
</evidence>
<comment type="cofactor">
    <cofactor evidence="1">
        <name>pyridoxal 5'-phosphate</name>
        <dbReference type="ChEBI" id="CHEBI:597326"/>
    </cofactor>
</comment>
<evidence type="ECO:0000256" key="5">
    <source>
        <dbReference type="ARBA" id="ARBA00022898"/>
    </source>
</evidence>
<evidence type="ECO:0000256" key="1">
    <source>
        <dbReference type="ARBA" id="ARBA00001933"/>
    </source>
</evidence>
<dbReference type="Gene3D" id="3.90.1150.10">
    <property type="entry name" value="Aspartate Aminotransferase, domain 1"/>
    <property type="match status" value="1"/>
</dbReference>
<protein>
    <recommendedName>
        <fullName evidence="8">Diaminobutyrate--2-oxoglutarate transaminase</fullName>
    </recommendedName>
</protein>
<dbReference type="PANTHER" id="PTHR43552:SF1">
    <property type="entry name" value="DIAMINOBUTYRATE--2-OXOGLUTARATE AMINOTRANSFERASE"/>
    <property type="match status" value="1"/>
</dbReference>